<gene>
    <name evidence="3" type="ORF">ETSY2_03710</name>
</gene>
<dbReference type="Gene3D" id="1.10.260.40">
    <property type="entry name" value="lambda repressor-like DNA-binding domains"/>
    <property type="match status" value="1"/>
</dbReference>
<dbReference type="PANTHER" id="PTHR37301:SF1">
    <property type="entry name" value="DNA-BINDING PROTEIN"/>
    <property type="match status" value="1"/>
</dbReference>
<dbReference type="PROSITE" id="PS50943">
    <property type="entry name" value="HTH_CROC1"/>
    <property type="match status" value="1"/>
</dbReference>
<accession>W4MGB5</accession>
<feature type="domain" description="HTH cro/C1-type" evidence="2">
    <location>
        <begin position="7"/>
        <end position="62"/>
    </location>
</feature>
<reference evidence="3 4" key="1">
    <citation type="journal article" date="2014" name="Nature">
        <title>An environmental bacterial taxon with a large and distinct metabolic repertoire.</title>
        <authorList>
            <person name="Wilson M.C."/>
            <person name="Mori T."/>
            <person name="Ruckert C."/>
            <person name="Uria A.R."/>
            <person name="Helf M.J."/>
            <person name="Takada K."/>
            <person name="Gernert C."/>
            <person name="Steffens U.A."/>
            <person name="Heycke N."/>
            <person name="Schmitt S."/>
            <person name="Rinke C."/>
            <person name="Helfrich E.J."/>
            <person name="Brachmann A.O."/>
            <person name="Gurgui C."/>
            <person name="Wakimoto T."/>
            <person name="Kracht M."/>
            <person name="Crusemann M."/>
            <person name="Hentschel U."/>
            <person name="Abe I."/>
            <person name="Matsunaga S."/>
            <person name="Kalinowski J."/>
            <person name="Takeyama H."/>
            <person name="Piel J."/>
        </authorList>
    </citation>
    <scope>NUCLEOTIDE SEQUENCE [LARGE SCALE GENOMIC DNA]</scope>
    <source>
        <strain evidence="4">TSY2</strain>
    </source>
</reference>
<evidence type="ECO:0000259" key="2">
    <source>
        <dbReference type="PROSITE" id="PS50943"/>
    </source>
</evidence>
<feature type="region of interest" description="Disordered" evidence="1">
    <location>
        <begin position="63"/>
        <end position="83"/>
    </location>
</feature>
<comment type="caution">
    <text evidence="3">The sequence shown here is derived from an EMBL/GenBank/DDBJ whole genome shotgun (WGS) entry which is preliminary data.</text>
</comment>
<dbReference type="GO" id="GO:0003677">
    <property type="term" value="F:DNA binding"/>
    <property type="evidence" value="ECO:0007669"/>
    <property type="project" value="InterPro"/>
</dbReference>
<evidence type="ECO:0000313" key="4">
    <source>
        <dbReference type="Proteomes" id="UP000019140"/>
    </source>
</evidence>
<dbReference type="Proteomes" id="UP000019140">
    <property type="component" value="Unassembled WGS sequence"/>
</dbReference>
<dbReference type="Pfam" id="PF13443">
    <property type="entry name" value="HTH_26"/>
    <property type="match status" value="1"/>
</dbReference>
<dbReference type="AlphaFoldDB" id="W4MGB5"/>
<name>W4MGB5_9BACT</name>
<dbReference type="SMART" id="SM00530">
    <property type="entry name" value="HTH_XRE"/>
    <property type="match status" value="1"/>
</dbReference>
<organism evidence="3 4">
    <name type="scientific">Candidatus Entotheonella gemina</name>
    <dbReference type="NCBI Taxonomy" id="1429439"/>
    <lineage>
        <taxon>Bacteria</taxon>
        <taxon>Pseudomonadati</taxon>
        <taxon>Nitrospinota/Tectimicrobiota group</taxon>
        <taxon>Candidatus Tectimicrobiota</taxon>
        <taxon>Candidatus Entotheonellia</taxon>
        <taxon>Candidatus Entotheonellales</taxon>
        <taxon>Candidatus Entotheonellaceae</taxon>
        <taxon>Candidatus Entotheonella</taxon>
    </lineage>
</organism>
<keyword evidence="4" id="KW-1185">Reference proteome</keyword>
<protein>
    <recommendedName>
        <fullName evidence="2">HTH cro/C1-type domain-containing protein</fullName>
    </recommendedName>
</protein>
<proteinExistence type="predicted"/>
<dbReference type="CDD" id="cd00093">
    <property type="entry name" value="HTH_XRE"/>
    <property type="match status" value="1"/>
</dbReference>
<dbReference type="SUPFAM" id="SSF47413">
    <property type="entry name" value="lambda repressor-like DNA-binding domains"/>
    <property type="match status" value="1"/>
</dbReference>
<dbReference type="PANTHER" id="PTHR37301">
    <property type="entry name" value="DNA-BINDING PROTEIN-RELATED"/>
    <property type="match status" value="1"/>
</dbReference>
<dbReference type="InterPro" id="IPR001387">
    <property type="entry name" value="Cro/C1-type_HTH"/>
</dbReference>
<evidence type="ECO:0000313" key="3">
    <source>
        <dbReference type="EMBL" id="ETX08722.1"/>
    </source>
</evidence>
<dbReference type="HOGENOM" id="CLU_066192_29_2_7"/>
<dbReference type="InterPro" id="IPR010982">
    <property type="entry name" value="Lambda_DNA-bd_dom_sf"/>
</dbReference>
<sequence length="83" mass="9516">MSLGIEIKITRLRQQLKSKDLAERLGITRAYMSEIENDKAPGLTLDLFVRICEALDVTPNHLLQYPKQPDTRPQSTVRHIRSS</sequence>
<dbReference type="EMBL" id="AZHX01000147">
    <property type="protein sequence ID" value="ETX08722.1"/>
    <property type="molecule type" value="Genomic_DNA"/>
</dbReference>
<evidence type="ECO:0000256" key="1">
    <source>
        <dbReference type="SAM" id="MobiDB-lite"/>
    </source>
</evidence>